<name>A0A419VZF7_9BACT</name>
<dbReference type="InterPro" id="IPR019861">
    <property type="entry name" value="PorP/SprF_Bacteroidetes"/>
</dbReference>
<keyword evidence="3" id="KW-1185">Reference proteome</keyword>
<evidence type="ECO:0000313" key="3">
    <source>
        <dbReference type="Proteomes" id="UP000283387"/>
    </source>
</evidence>
<organism evidence="2 3">
    <name type="scientific">Mangrovibacterium diazotrophicum</name>
    <dbReference type="NCBI Taxonomy" id="1261403"/>
    <lineage>
        <taxon>Bacteria</taxon>
        <taxon>Pseudomonadati</taxon>
        <taxon>Bacteroidota</taxon>
        <taxon>Bacteroidia</taxon>
        <taxon>Marinilabiliales</taxon>
        <taxon>Prolixibacteraceae</taxon>
        <taxon>Mangrovibacterium</taxon>
    </lineage>
</organism>
<gene>
    <name evidence="2" type="ORF">BC643_3681</name>
</gene>
<keyword evidence="1" id="KW-0732">Signal</keyword>
<evidence type="ECO:0000256" key="1">
    <source>
        <dbReference type="SAM" id="SignalP"/>
    </source>
</evidence>
<evidence type="ECO:0000313" key="2">
    <source>
        <dbReference type="EMBL" id="RKD88529.1"/>
    </source>
</evidence>
<dbReference type="AlphaFoldDB" id="A0A419VZF7"/>
<comment type="caution">
    <text evidence="2">The sequence shown here is derived from an EMBL/GenBank/DDBJ whole genome shotgun (WGS) entry which is preliminary data.</text>
</comment>
<sequence>MKAMKYLAKLTAGVVLIVSTTLSSFGQQDDPMYSQYMFNIQAFNPAYVGSWECVGFMVLGRYQWVGFDGAPETHTFTVQAPLRNERIGLGLSVISDNIGEEKRLAFFTDYSYKLKVGDNASLRLGLKAGFTNYKNYLSSYSIIDETDESFMGEISEKFMPNAGVGLFLSAPRYYVGFSIPKILKNDFENGVGDYESDIEYRNMDMIAGYVFDMGTSVKFKPSVMFRHSESQPFVYDLNASFLFKEKFWLGGMFRSTSWNGGGSAFGGNVQFIISEKLRLGYAYDLNLGKIGSYGNGSHEIMISYELRSLVKSFTSPRYF</sequence>
<dbReference type="Proteomes" id="UP000283387">
    <property type="component" value="Unassembled WGS sequence"/>
</dbReference>
<proteinExistence type="predicted"/>
<dbReference type="EMBL" id="RAPN01000002">
    <property type="protein sequence ID" value="RKD88529.1"/>
    <property type="molecule type" value="Genomic_DNA"/>
</dbReference>
<protein>
    <submittedName>
        <fullName evidence="2">Type IX secretion system PorP/SprF family membrane protein</fullName>
    </submittedName>
</protein>
<dbReference type="RefSeq" id="WP_120274682.1">
    <property type="nucleotide sequence ID" value="NZ_RAPN01000002.1"/>
</dbReference>
<feature type="signal peptide" evidence="1">
    <location>
        <begin position="1"/>
        <end position="26"/>
    </location>
</feature>
<dbReference type="NCBIfam" id="TIGR03519">
    <property type="entry name" value="T9SS_PorP_fam"/>
    <property type="match status" value="1"/>
</dbReference>
<feature type="chain" id="PRO_5019107216" evidence="1">
    <location>
        <begin position="27"/>
        <end position="319"/>
    </location>
</feature>
<dbReference type="OrthoDB" id="1320396at2"/>
<dbReference type="Pfam" id="PF11751">
    <property type="entry name" value="PorP_SprF"/>
    <property type="match status" value="1"/>
</dbReference>
<accession>A0A419VZF7</accession>
<reference evidence="2 3" key="1">
    <citation type="submission" date="2018-09" db="EMBL/GenBank/DDBJ databases">
        <title>Genomic Encyclopedia of Archaeal and Bacterial Type Strains, Phase II (KMG-II): from individual species to whole genera.</title>
        <authorList>
            <person name="Goeker M."/>
        </authorList>
    </citation>
    <scope>NUCLEOTIDE SEQUENCE [LARGE SCALE GENOMIC DNA]</scope>
    <source>
        <strain evidence="2 3">DSM 27148</strain>
    </source>
</reference>